<keyword evidence="2" id="KW-1185">Reference proteome</keyword>
<organism evidence="1 2">
    <name type="scientific">Gulo gulo</name>
    <name type="common">Wolverine</name>
    <name type="synonym">Gluton</name>
    <dbReference type="NCBI Taxonomy" id="48420"/>
    <lineage>
        <taxon>Eukaryota</taxon>
        <taxon>Metazoa</taxon>
        <taxon>Chordata</taxon>
        <taxon>Craniata</taxon>
        <taxon>Vertebrata</taxon>
        <taxon>Euteleostomi</taxon>
        <taxon>Mammalia</taxon>
        <taxon>Eutheria</taxon>
        <taxon>Laurasiatheria</taxon>
        <taxon>Carnivora</taxon>
        <taxon>Caniformia</taxon>
        <taxon>Musteloidea</taxon>
        <taxon>Mustelidae</taxon>
        <taxon>Guloninae</taxon>
        <taxon>Gulo</taxon>
    </lineage>
</organism>
<reference evidence="1 2" key="1">
    <citation type="submission" date="2018-10" db="EMBL/GenBank/DDBJ databases">
        <authorList>
            <person name="Ekblom R."/>
            <person name="Jareborg N."/>
        </authorList>
    </citation>
    <scope>NUCLEOTIDE SEQUENCE [LARGE SCALE GENOMIC DNA]</scope>
    <source>
        <tissue evidence="1">Muscle</tissue>
    </source>
</reference>
<protein>
    <submittedName>
        <fullName evidence="1">Uncharacterized protein</fullName>
    </submittedName>
</protein>
<proteinExistence type="predicted"/>
<name>A0A9X9M7M5_GULGU</name>
<evidence type="ECO:0000313" key="1">
    <source>
        <dbReference type="EMBL" id="VCX38598.1"/>
    </source>
</evidence>
<evidence type="ECO:0000313" key="2">
    <source>
        <dbReference type="Proteomes" id="UP000269945"/>
    </source>
</evidence>
<dbReference type="EMBL" id="CYRY02043916">
    <property type="protein sequence ID" value="VCX38598.1"/>
    <property type="molecule type" value="Genomic_DNA"/>
</dbReference>
<dbReference type="AlphaFoldDB" id="A0A9X9M7M5"/>
<feature type="non-terminal residue" evidence="1">
    <location>
        <position position="1"/>
    </location>
</feature>
<accession>A0A9X9M7M5</accession>
<sequence>FEISFDFKNSFQKLISYRGFTYSHSDTALPLGFVLLALGREKISLFFHSRSQLPPWEEMPVIFQNMD</sequence>
<comment type="caution">
    <text evidence="1">The sequence shown here is derived from an EMBL/GenBank/DDBJ whole genome shotgun (WGS) entry which is preliminary data.</text>
</comment>
<dbReference type="Proteomes" id="UP000269945">
    <property type="component" value="Unassembled WGS sequence"/>
</dbReference>
<gene>
    <name evidence="1" type="ORF">BN2614_LOCUS1</name>
</gene>